<evidence type="ECO:0000256" key="1">
    <source>
        <dbReference type="ARBA" id="ARBA00001561"/>
    </source>
</evidence>
<organism evidence="9 10">
    <name type="scientific">Pseudoflavonifractor capillosus</name>
    <dbReference type="NCBI Taxonomy" id="106588"/>
    <lineage>
        <taxon>Bacteria</taxon>
        <taxon>Bacillati</taxon>
        <taxon>Bacillota</taxon>
        <taxon>Clostridia</taxon>
        <taxon>Eubacteriales</taxon>
        <taxon>Oscillospiraceae</taxon>
        <taxon>Pseudoflavonifractor</taxon>
    </lineage>
</organism>
<dbReference type="GO" id="GO:0030435">
    <property type="term" value="P:sporulation resulting in formation of a cellular spore"/>
    <property type="evidence" value="ECO:0007669"/>
    <property type="project" value="UniProtKB-KW"/>
</dbReference>
<proteinExistence type="inferred from homology"/>
<evidence type="ECO:0000256" key="7">
    <source>
        <dbReference type="ARBA" id="ARBA00023316"/>
    </source>
</evidence>
<comment type="catalytic activity">
    <reaction evidence="1">
        <text>Hydrolyzes the link between N-acetylmuramoyl residues and L-amino acid residues in certain cell-wall glycopeptides.</text>
        <dbReference type="EC" id="3.5.1.28"/>
    </reaction>
</comment>
<dbReference type="PANTHER" id="PTHR30417:SF11">
    <property type="entry name" value="N-ACETYLMURAMOYL-L-ALANINE AMIDASE XLYA"/>
    <property type="match status" value="1"/>
</dbReference>
<evidence type="ECO:0000259" key="8">
    <source>
        <dbReference type="SMART" id="SM00644"/>
    </source>
</evidence>
<dbReference type="Gene3D" id="3.40.80.10">
    <property type="entry name" value="Peptidoglycan recognition protein-like"/>
    <property type="match status" value="1"/>
</dbReference>
<keyword evidence="6" id="KW-0178">Competence</keyword>
<dbReference type="Proteomes" id="UP000760668">
    <property type="component" value="Unassembled WGS sequence"/>
</dbReference>
<dbReference type="GO" id="GO:0009254">
    <property type="term" value="P:peptidoglycan turnover"/>
    <property type="evidence" value="ECO:0007669"/>
    <property type="project" value="TreeGrafter"/>
</dbReference>
<dbReference type="InterPro" id="IPR002502">
    <property type="entry name" value="Amidase_domain"/>
</dbReference>
<comment type="caution">
    <text evidence="9">The sequence shown here is derived from an EMBL/GenBank/DDBJ whole genome shotgun (WGS) entry which is preliminary data.</text>
</comment>
<gene>
    <name evidence="9" type="ORF">K8V01_05895</name>
</gene>
<dbReference type="PANTHER" id="PTHR30417">
    <property type="entry name" value="N-ACETYLMURAMOYL-L-ALANINE AMIDASE AMID"/>
    <property type="match status" value="1"/>
</dbReference>
<dbReference type="SUPFAM" id="SSF55846">
    <property type="entry name" value="N-acetylmuramoyl-L-alanine amidase-like"/>
    <property type="match status" value="1"/>
</dbReference>
<dbReference type="EMBL" id="DYUC01000055">
    <property type="protein sequence ID" value="HJG86538.1"/>
    <property type="molecule type" value="Genomic_DNA"/>
</dbReference>
<feature type="domain" description="N-acetylmuramoyl-L-alanine amidase" evidence="8">
    <location>
        <begin position="296"/>
        <end position="441"/>
    </location>
</feature>
<evidence type="ECO:0000256" key="4">
    <source>
        <dbReference type="ARBA" id="ARBA00022801"/>
    </source>
</evidence>
<evidence type="ECO:0000256" key="6">
    <source>
        <dbReference type="ARBA" id="ARBA00023287"/>
    </source>
</evidence>
<dbReference type="RefSeq" id="WP_304247823.1">
    <property type="nucleotide sequence ID" value="NZ_DYUC01000055.1"/>
</dbReference>
<dbReference type="GO" id="GO:0008745">
    <property type="term" value="F:N-acetylmuramoyl-L-alanine amidase activity"/>
    <property type="evidence" value="ECO:0007669"/>
    <property type="project" value="UniProtKB-EC"/>
</dbReference>
<dbReference type="InterPro" id="IPR003646">
    <property type="entry name" value="SH3-like_bac-type"/>
</dbReference>
<accession>A0A921MKZ5</accession>
<reference evidence="9" key="2">
    <citation type="submission" date="2021-09" db="EMBL/GenBank/DDBJ databases">
        <authorList>
            <person name="Gilroy R."/>
        </authorList>
    </citation>
    <scope>NUCLEOTIDE SEQUENCE</scope>
    <source>
        <strain evidence="9">CHK179-5677</strain>
    </source>
</reference>
<evidence type="ECO:0000313" key="9">
    <source>
        <dbReference type="EMBL" id="HJG86538.1"/>
    </source>
</evidence>
<name>A0A921MKZ5_9FIRM</name>
<dbReference type="Gene3D" id="2.30.30.40">
    <property type="entry name" value="SH3 Domains"/>
    <property type="match status" value="1"/>
</dbReference>
<dbReference type="CDD" id="cd06583">
    <property type="entry name" value="PGRP"/>
    <property type="match status" value="1"/>
</dbReference>
<dbReference type="Pfam" id="PF01510">
    <property type="entry name" value="Amidase_2"/>
    <property type="match status" value="1"/>
</dbReference>
<protein>
    <recommendedName>
        <fullName evidence="3">N-acetylmuramoyl-L-alanine amidase</fullName>
        <ecNumber evidence="3">3.5.1.28</ecNumber>
    </recommendedName>
</protein>
<dbReference type="InterPro" id="IPR051206">
    <property type="entry name" value="NAMLAA_amidase_2"/>
</dbReference>
<reference evidence="9" key="1">
    <citation type="journal article" date="2021" name="PeerJ">
        <title>Extensive microbial diversity within the chicken gut microbiome revealed by metagenomics and culture.</title>
        <authorList>
            <person name="Gilroy R."/>
            <person name="Ravi A."/>
            <person name="Getino M."/>
            <person name="Pursley I."/>
            <person name="Horton D.L."/>
            <person name="Alikhan N.F."/>
            <person name="Baker D."/>
            <person name="Gharbi K."/>
            <person name="Hall N."/>
            <person name="Watson M."/>
            <person name="Adriaenssens E.M."/>
            <person name="Foster-Nyarko E."/>
            <person name="Jarju S."/>
            <person name="Secka A."/>
            <person name="Antonio M."/>
            <person name="Oren A."/>
            <person name="Chaudhuri R.R."/>
            <person name="La Ragione R."/>
            <person name="Hildebrand F."/>
            <person name="Pallen M.J."/>
        </authorList>
    </citation>
    <scope>NUCLEOTIDE SEQUENCE</scope>
    <source>
        <strain evidence="9">CHK179-5677</strain>
    </source>
</reference>
<dbReference type="GO" id="GO:0030420">
    <property type="term" value="P:establishment of competence for transformation"/>
    <property type="evidence" value="ECO:0007669"/>
    <property type="project" value="UniProtKB-KW"/>
</dbReference>
<evidence type="ECO:0000256" key="5">
    <source>
        <dbReference type="ARBA" id="ARBA00022969"/>
    </source>
</evidence>
<dbReference type="GO" id="GO:0071555">
    <property type="term" value="P:cell wall organization"/>
    <property type="evidence" value="ECO:0007669"/>
    <property type="project" value="UniProtKB-KW"/>
</dbReference>
<dbReference type="SMART" id="SM00644">
    <property type="entry name" value="Ami_2"/>
    <property type="match status" value="1"/>
</dbReference>
<evidence type="ECO:0000313" key="10">
    <source>
        <dbReference type="Proteomes" id="UP000760668"/>
    </source>
</evidence>
<sequence length="505" mass="53561">MSKYIAAIPLSSVSRLSLVEAGGRSMAQVKEALGCQYIINSWFYNMNTGKAVGNLCIDGEVKARANWAGYGLTWDTGPDIRMEIVPGDKAGKTYLSGVELLTPTRGPEEPASYSAEYGGKRGRSAALLAGDYLILYCSGDGTADAATPDAMRDELVELGGRYTNTASLRLLGLDSGGSSQCDFDGLGKIYSSRRVAGYLCVWTKVSGQQPPEGEEESMGKYTVTPSIGVNIRSGPGTSYGKVGAYPVGTVVDVLEARDGWGRTAKGWVSLAYLEAVEPEQVVTDNGIAIQVHIISDGRKNRPGRDTNPDAWITIHETANTAAGADAAAHGDYLDSDAGERDLVSWHYTVDDHAIVQHLPDYETAYHAGDGADGPGNASSIGVELCVNSGGDFAATQANAAALVRLLMAEHGISIDHVVQHNHWTGKDCPHTIRHTAGAWEGFLALCRGETPVGGVSELDTDVETLAQVGVLTDTDYWKSGKYAADTVATLIGNMADYVRAKEQEG</sequence>
<dbReference type="GO" id="GO:0009253">
    <property type="term" value="P:peptidoglycan catabolic process"/>
    <property type="evidence" value="ECO:0007669"/>
    <property type="project" value="InterPro"/>
</dbReference>
<dbReference type="AlphaFoldDB" id="A0A921MKZ5"/>
<dbReference type="InterPro" id="IPR036505">
    <property type="entry name" value="Amidase/PGRP_sf"/>
</dbReference>
<keyword evidence="7" id="KW-0961">Cell wall biogenesis/degradation</keyword>
<keyword evidence="5" id="KW-0749">Sporulation</keyword>
<evidence type="ECO:0000256" key="2">
    <source>
        <dbReference type="ARBA" id="ARBA00007553"/>
    </source>
</evidence>
<dbReference type="EC" id="3.5.1.28" evidence="3"/>
<comment type="similarity">
    <text evidence="2">Belongs to the N-acetylmuramoyl-L-alanine amidase 2 family.</text>
</comment>
<evidence type="ECO:0000256" key="3">
    <source>
        <dbReference type="ARBA" id="ARBA00011901"/>
    </source>
</evidence>
<dbReference type="Pfam" id="PF08239">
    <property type="entry name" value="SH3_3"/>
    <property type="match status" value="1"/>
</dbReference>
<keyword evidence="4 9" id="KW-0378">Hydrolase</keyword>